<accession>A0ABW2AZL8</accession>
<comment type="cofactor">
    <cofactor evidence="6">
        <name>Zn(2+)</name>
        <dbReference type="ChEBI" id="CHEBI:29105"/>
    </cofactor>
    <text evidence="6">Binds 1 zinc ion per subunit.</text>
</comment>
<keyword evidence="5 6" id="KW-0482">Metalloprotease</keyword>
<evidence type="ECO:0000313" key="9">
    <source>
        <dbReference type="Proteomes" id="UP001596353"/>
    </source>
</evidence>
<dbReference type="GO" id="GO:0008237">
    <property type="term" value="F:metallopeptidase activity"/>
    <property type="evidence" value="ECO:0007669"/>
    <property type="project" value="UniProtKB-KW"/>
</dbReference>
<comment type="similarity">
    <text evidence="6">Belongs to the peptidase M48 family.</text>
</comment>
<proteinExistence type="inferred from homology"/>
<evidence type="ECO:0000256" key="3">
    <source>
        <dbReference type="ARBA" id="ARBA00022801"/>
    </source>
</evidence>
<reference evidence="9" key="1">
    <citation type="journal article" date="2019" name="Int. J. Syst. Evol. Microbiol.">
        <title>The Global Catalogue of Microorganisms (GCM) 10K type strain sequencing project: providing services to taxonomists for standard genome sequencing and annotation.</title>
        <authorList>
            <consortium name="The Broad Institute Genomics Platform"/>
            <consortium name="The Broad Institute Genome Sequencing Center for Infectious Disease"/>
            <person name="Wu L."/>
            <person name="Ma J."/>
        </authorList>
    </citation>
    <scope>NUCLEOTIDE SEQUENCE [LARGE SCALE GENOMIC DNA]</scope>
    <source>
        <strain evidence="9">CCUG 66188</strain>
    </source>
</reference>
<evidence type="ECO:0000313" key="8">
    <source>
        <dbReference type="EMBL" id="MFC6758737.1"/>
    </source>
</evidence>
<evidence type="ECO:0000256" key="5">
    <source>
        <dbReference type="ARBA" id="ARBA00023049"/>
    </source>
</evidence>
<keyword evidence="3 6" id="KW-0378">Hydrolase</keyword>
<dbReference type="EMBL" id="JBHSWG010000001">
    <property type="protein sequence ID" value="MFC6758737.1"/>
    <property type="molecule type" value="Genomic_DNA"/>
</dbReference>
<comment type="caution">
    <text evidence="8">The sequence shown here is derived from an EMBL/GenBank/DDBJ whole genome shotgun (WGS) entry which is preliminary data.</text>
</comment>
<evidence type="ECO:0000256" key="1">
    <source>
        <dbReference type="ARBA" id="ARBA00022670"/>
    </source>
</evidence>
<keyword evidence="9" id="KW-1185">Reference proteome</keyword>
<keyword evidence="1 6" id="KW-0645">Protease</keyword>
<evidence type="ECO:0000256" key="4">
    <source>
        <dbReference type="ARBA" id="ARBA00022833"/>
    </source>
</evidence>
<dbReference type="Proteomes" id="UP001596353">
    <property type="component" value="Unassembled WGS sequence"/>
</dbReference>
<dbReference type="InterPro" id="IPR001915">
    <property type="entry name" value="Peptidase_M48"/>
</dbReference>
<sequence length="99" mass="10471">MFLTERLIAAQYSQEAEAGADSFAHDVLARAGVSPGALGDMFESFRRKYGDRDGVAAHFLSHPALGARIEAARAAVEAGAAYDPALSGEDWAALRTICD</sequence>
<dbReference type="Pfam" id="PF01435">
    <property type="entry name" value="Peptidase_M48"/>
    <property type="match status" value="1"/>
</dbReference>
<evidence type="ECO:0000256" key="2">
    <source>
        <dbReference type="ARBA" id="ARBA00022723"/>
    </source>
</evidence>
<evidence type="ECO:0000256" key="6">
    <source>
        <dbReference type="RuleBase" id="RU003983"/>
    </source>
</evidence>
<keyword evidence="4 6" id="KW-0862">Zinc</keyword>
<keyword evidence="2" id="KW-0479">Metal-binding</keyword>
<name>A0ABW2AZL8_9RHOB</name>
<gene>
    <name evidence="8" type="ORF">ACFQFQ_03220</name>
</gene>
<protein>
    <submittedName>
        <fullName evidence="8">M48 family metalloprotease</fullName>
        <ecNumber evidence="8">3.4.24.-</ecNumber>
    </submittedName>
</protein>
<evidence type="ECO:0000259" key="7">
    <source>
        <dbReference type="Pfam" id="PF01435"/>
    </source>
</evidence>
<feature type="domain" description="Peptidase M48" evidence="7">
    <location>
        <begin position="7"/>
        <end position="74"/>
    </location>
</feature>
<dbReference type="EC" id="3.4.24.-" evidence="8"/>
<organism evidence="8 9">
    <name type="scientific">Sulfitobacter porphyrae</name>
    <dbReference type="NCBI Taxonomy" id="1246864"/>
    <lineage>
        <taxon>Bacteria</taxon>
        <taxon>Pseudomonadati</taxon>
        <taxon>Pseudomonadota</taxon>
        <taxon>Alphaproteobacteria</taxon>
        <taxon>Rhodobacterales</taxon>
        <taxon>Roseobacteraceae</taxon>
        <taxon>Sulfitobacter</taxon>
    </lineage>
</organism>